<accession>A0A0G8AV02</accession>
<reference evidence="1 2" key="1">
    <citation type="submission" date="2015-02" db="EMBL/GenBank/DDBJ databases">
        <authorList>
            <person name="Slaby B."/>
            <person name="Hentschel U."/>
        </authorList>
    </citation>
    <scope>NUCLEOTIDE SEQUENCE [LARGE SCALE GENOMIC DNA]</scope>
    <source>
        <strain evidence="1">15L</strain>
    </source>
</reference>
<sequence length="83" mass="9217">MQIEKVILASGFSLEKWGTWTHDNEPGYGVFESRQFLVIRSCIQSTNTRTRPVEGIVWPLGIVIVVKLGITISKIKDGAVIMG</sequence>
<protein>
    <submittedName>
        <fullName evidence="1">Uncharacterized protein</fullName>
    </submittedName>
</protein>
<proteinExistence type="predicted"/>
<organism evidence="1 2">
    <name type="scientific">Candidatus Synechococcus spongiarum 15L</name>
    <dbReference type="NCBI Taxonomy" id="1608419"/>
    <lineage>
        <taxon>Bacteria</taxon>
        <taxon>Bacillati</taxon>
        <taxon>Cyanobacteriota</taxon>
        <taxon>Cyanophyceae</taxon>
        <taxon>Synechococcales</taxon>
        <taxon>Synechococcaceae</taxon>
        <taxon>Synechococcus</taxon>
    </lineage>
</organism>
<dbReference type="Proteomes" id="UP000035037">
    <property type="component" value="Unassembled WGS sequence"/>
</dbReference>
<reference evidence="1 2" key="2">
    <citation type="submission" date="2015-05" db="EMBL/GenBank/DDBJ databases">
        <title>Lifestyle Evolution in Cyanobacterial Symbionts of Sponges.</title>
        <authorList>
            <person name="Burgsdorf I."/>
            <person name="Slaby B.M."/>
            <person name="Handley K.M."/>
            <person name="Haber M."/>
            <person name="Blom J."/>
            <person name="Marshall C.W."/>
            <person name="Gilbert J.A."/>
            <person name="Hentschel U."/>
            <person name="Steindler L."/>
        </authorList>
    </citation>
    <scope>NUCLEOTIDE SEQUENCE [LARGE SCALE GENOMIC DNA]</scope>
    <source>
        <strain evidence="1">15L</strain>
    </source>
</reference>
<dbReference type="AlphaFoldDB" id="A0A0G8AV02"/>
<evidence type="ECO:0000313" key="2">
    <source>
        <dbReference type="Proteomes" id="UP000035037"/>
    </source>
</evidence>
<name>A0A0G8AV02_9SYNE</name>
<gene>
    <name evidence="1" type="ORF">TQ37_05565</name>
</gene>
<evidence type="ECO:0000313" key="1">
    <source>
        <dbReference type="EMBL" id="KKZ12457.1"/>
    </source>
</evidence>
<dbReference type="EMBL" id="JYFQ01000109">
    <property type="protein sequence ID" value="KKZ12457.1"/>
    <property type="molecule type" value="Genomic_DNA"/>
</dbReference>
<comment type="caution">
    <text evidence="1">The sequence shown here is derived from an EMBL/GenBank/DDBJ whole genome shotgun (WGS) entry which is preliminary data.</text>
</comment>